<dbReference type="InterPro" id="IPR001853">
    <property type="entry name" value="DSBA-like_thioredoxin_dom"/>
</dbReference>
<dbReference type="Gene3D" id="3.40.30.10">
    <property type="entry name" value="Glutaredoxin"/>
    <property type="match status" value="1"/>
</dbReference>
<accession>A0A3N4YZM3</accession>
<feature type="domain" description="DSBA-like thioredoxin" evidence="1">
    <location>
        <begin position="25"/>
        <end position="85"/>
    </location>
</feature>
<organism evidence="2 3">
    <name type="scientific">Georgenia muralis</name>
    <dbReference type="NCBI Taxonomy" id="154117"/>
    <lineage>
        <taxon>Bacteria</taxon>
        <taxon>Bacillati</taxon>
        <taxon>Actinomycetota</taxon>
        <taxon>Actinomycetes</taxon>
        <taxon>Micrococcales</taxon>
        <taxon>Bogoriellaceae</taxon>
        <taxon>Georgenia</taxon>
    </lineage>
</organism>
<dbReference type="SUPFAM" id="SSF52833">
    <property type="entry name" value="Thioredoxin-like"/>
    <property type="match status" value="1"/>
</dbReference>
<dbReference type="Pfam" id="PF01323">
    <property type="entry name" value="DSBA"/>
    <property type="match status" value="1"/>
</dbReference>
<dbReference type="Proteomes" id="UP000280726">
    <property type="component" value="Unassembled WGS sequence"/>
</dbReference>
<reference evidence="2 3" key="1">
    <citation type="submission" date="2018-11" db="EMBL/GenBank/DDBJ databases">
        <title>Sequencing the genomes of 1000 actinobacteria strains.</title>
        <authorList>
            <person name="Klenk H.-P."/>
        </authorList>
    </citation>
    <scope>NUCLEOTIDE SEQUENCE [LARGE SCALE GENOMIC DNA]</scope>
    <source>
        <strain evidence="2 3">DSM 14418</strain>
    </source>
</reference>
<sequence>MVRPVPENPTEMTRESITSADVAVEADLFRTFAEDLGLDVATYDRAVADPATLERVQQDMNDALALGVQGTPTFFLNGKMIAPATTDEFRKLIDDALEG</sequence>
<gene>
    <name evidence="2" type="ORF">EDD32_0158</name>
</gene>
<evidence type="ECO:0000259" key="1">
    <source>
        <dbReference type="Pfam" id="PF01323"/>
    </source>
</evidence>
<dbReference type="EMBL" id="RKRA01000001">
    <property type="protein sequence ID" value="RPF25747.1"/>
    <property type="molecule type" value="Genomic_DNA"/>
</dbReference>
<keyword evidence="3" id="KW-1185">Reference proteome</keyword>
<name>A0A3N4YZM3_9MICO</name>
<evidence type="ECO:0000313" key="2">
    <source>
        <dbReference type="EMBL" id="RPF25747.1"/>
    </source>
</evidence>
<dbReference type="AlphaFoldDB" id="A0A3N4YZM3"/>
<comment type="caution">
    <text evidence="2">The sequence shown here is derived from an EMBL/GenBank/DDBJ whole genome shotgun (WGS) entry which is preliminary data.</text>
</comment>
<dbReference type="GO" id="GO:0016491">
    <property type="term" value="F:oxidoreductase activity"/>
    <property type="evidence" value="ECO:0007669"/>
    <property type="project" value="InterPro"/>
</dbReference>
<evidence type="ECO:0000313" key="3">
    <source>
        <dbReference type="Proteomes" id="UP000280726"/>
    </source>
</evidence>
<proteinExistence type="predicted"/>
<dbReference type="InterPro" id="IPR036249">
    <property type="entry name" value="Thioredoxin-like_sf"/>
</dbReference>
<protein>
    <submittedName>
        <fullName evidence="2">DSBA-like thioredoxin domain-containing protein</fullName>
    </submittedName>
</protein>